<dbReference type="SUPFAM" id="SSF49899">
    <property type="entry name" value="Concanavalin A-like lectins/glucanases"/>
    <property type="match status" value="1"/>
</dbReference>
<reference evidence="6" key="1">
    <citation type="submission" date="2018-09" db="EMBL/GenBank/DDBJ databases">
        <title>Chryseolinea sp. KIS68-18 isolated from soil.</title>
        <authorList>
            <person name="Weon H.-Y."/>
            <person name="Kwon S.-W."/>
            <person name="Lee S.A."/>
        </authorList>
    </citation>
    <scope>NUCLEOTIDE SEQUENCE [LARGE SCALE GENOMIC DNA]</scope>
    <source>
        <strain evidence="6">KIS68-18</strain>
    </source>
</reference>
<dbReference type="InterPro" id="IPR035986">
    <property type="entry name" value="PKD_dom_sf"/>
</dbReference>
<keyword evidence="1" id="KW-0732">Signal</keyword>
<keyword evidence="2" id="KW-1015">Disulfide bond</keyword>
<dbReference type="EMBL" id="CP032382">
    <property type="protein sequence ID" value="AYB31659.1"/>
    <property type="molecule type" value="Genomic_DNA"/>
</dbReference>
<name>A0A385SK97_9BACT</name>
<dbReference type="GO" id="GO:0004553">
    <property type="term" value="F:hydrolase activity, hydrolyzing O-glycosyl compounds"/>
    <property type="evidence" value="ECO:0007669"/>
    <property type="project" value="UniProtKB-ARBA"/>
</dbReference>
<dbReference type="InterPro" id="IPR006558">
    <property type="entry name" value="LamG-like"/>
</dbReference>
<sequence length="1035" mass="114399">MIKACARKIIWLNLLWINLINGYAQPGQIDIARVQQMPNLPSPYLMRDWKDVAVKYDEFIFSTGATGEFLPVISLKSSGTNYPALQPILLDTYVGSPGNPAEAINIIPSIVGATLVGIDKSNQNGVNWAIKVKDFFNKANGQNVYLNGYATTSGSDWWYDVMPNVYFYQLYSQYPTLTDFNEQLTTIADRWLDAVKTMGGTTTPWAAPQMNYRGFNLLTMTPNGNGVIEPESAGTIAWLLYHAYGKTGDKKYLEGAQMALEFLSTLTANPSYELQLPYGTFMAAKMNAETGTAYDVEKMVNWSFNRGPLRGWGTIVGNWNGADVSGLIGEANDGGSDYAFVMNGFQQAAALVPMVKYDKRFARAIAKWTLNLANASRLFYSQYLPQTSQDDFDWSSAHDPQSVIAYEALKEDKDGKKLYATGDAVNGGWAETNLSLYSSSSVGYLAAVVDPTDVDGILLLDVNKTDFFGQHKFPSFLAYNPYGVPKVVTLPLGAQTYDIYNAISETVIKTSVTGNTTLTIPADEAVLLVYLPQNATTVAKAGKLYVGNDVVDYHYGYDFTGKLRIKSLDTKEERAEFNQVVDVYGAAENATGATTYSWYVNDILKESSSSGIFHWTVPEVEGTYKILLKITSGAASAKDSINLTVVERIPVPPVIAGFTADKKWFVTGSESSIICNATNSHGGPLQYTWSFSGGVLVNQNDSLIRWSAPQNEGLYTITCEVSNEDDLKATGQQQVLVKKLSDGTTASFAYYPLDGDVKDYSGNGRNAHREGTQQTNDARGEPDKAYKFSSGSDIIYVDNSTGLNFQNEITLSFWVKLDAVTEESFILSHGSWEERWKVSVTPTKRLRWTVKSASGTKDLDSSFPLELDRFYHFTVVYTPYSMELYSDGTLDTFSAASGLMSTTAKAITFGRKAVDEAAYYLKGTLDEVRIYDKALAPDEIETLKSLWNEITAVPAETDHQLTLYPNPSHGVVIIERVQDVKRIDLMTITGARINASYSYDEARDNYHLEFNTHPGMIILRVETSTGVFYKKVSVE</sequence>
<feature type="domain" description="LamG-like jellyroll fold" evidence="4">
    <location>
        <begin position="807"/>
        <end position="938"/>
    </location>
</feature>
<evidence type="ECO:0000259" key="4">
    <source>
        <dbReference type="SMART" id="SM00560"/>
    </source>
</evidence>
<evidence type="ECO:0000313" key="6">
    <source>
        <dbReference type="Proteomes" id="UP000266183"/>
    </source>
</evidence>
<dbReference type="KEGG" id="chk:D4L85_14280"/>
<evidence type="ECO:0000313" key="5">
    <source>
        <dbReference type="EMBL" id="AYB31659.1"/>
    </source>
</evidence>
<dbReference type="Pfam" id="PF13385">
    <property type="entry name" value="Laminin_G_3"/>
    <property type="match status" value="1"/>
</dbReference>
<dbReference type="InterPro" id="IPR013783">
    <property type="entry name" value="Ig-like_fold"/>
</dbReference>
<dbReference type="SUPFAM" id="SSF49299">
    <property type="entry name" value="PKD domain"/>
    <property type="match status" value="1"/>
</dbReference>
<dbReference type="Gene3D" id="2.60.40.10">
    <property type="entry name" value="Immunoglobulins"/>
    <property type="match status" value="1"/>
</dbReference>
<dbReference type="Proteomes" id="UP000266183">
    <property type="component" value="Chromosome"/>
</dbReference>
<dbReference type="GO" id="GO:0005975">
    <property type="term" value="P:carbohydrate metabolic process"/>
    <property type="evidence" value="ECO:0007669"/>
    <property type="project" value="UniProtKB-ARBA"/>
</dbReference>
<evidence type="ECO:0000256" key="1">
    <source>
        <dbReference type="ARBA" id="ARBA00022729"/>
    </source>
</evidence>
<dbReference type="SMART" id="SM00560">
    <property type="entry name" value="LamGL"/>
    <property type="match status" value="1"/>
</dbReference>
<organism evidence="5 6">
    <name type="scientific">Chryseolinea soli</name>
    <dbReference type="NCBI Taxonomy" id="2321403"/>
    <lineage>
        <taxon>Bacteria</taxon>
        <taxon>Pseudomonadati</taxon>
        <taxon>Bacteroidota</taxon>
        <taxon>Cytophagia</taxon>
        <taxon>Cytophagales</taxon>
        <taxon>Fulvivirgaceae</taxon>
        <taxon>Chryseolinea</taxon>
    </lineage>
</organism>
<feature type="region of interest" description="Disordered" evidence="3">
    <location>
        <begin position="761"/>
        <end position="782"/>
    </location>
</feature>
<protein>
    <submittedName>
        <fullName evidence="5">Laminin G</fullName>
    </submittedName>
</protein>
<dbReference type="AlphaFoldDB" id="A0A385SK97"/>
<keyword evidence="6" id="KW-1185">Reference proteome</keyword>
<dbReference type="Gene3D" id="2.60.120.200">
    <property type="match status" value="1"/>
</dbReference>
<dbReference type="InterPro" id="IPR013320">
    <property type="entry name" value="ConA-like_dom_sf"/>
</dbReference>
<accession>A0A385SK97</accession>
<proteinExistence type="predicted"/>
<evidence type="ECO:0000256" key="2">
    <source>
        <dbReference type="ARBA" id="ARBA00023157"/>
    </source>
</evidence>
<evidence type="ECO:0000256" key="3">
    <source>
        <dbReference type="SAM" id="MobiDB-lite"/>
    </source>
</evidence>
<gene>
    <name evidence="5" type="ORF">D4L85_14280</name>
</gene>